<dbReference type="OrthoDB" id="1495926at2"/>
<comment type="caution">
    <text evidence="1">The sequence shown here is derived from an EMBL/GenBank/DDBJ whole genome shotgun (WGS) entry which is preliminary data.</text>
</comment>
<protein>
    <submittedName>
        <fullName evidence="1">Uncharacterized protein</fullName>
    </submittedName>
</protein>
<evidence type="ECO:0000313" key="1">
    <source>
        <dbReference type="EMBL" id="PEN13137.1"/>
    </source>
</evidence>
<dbReference type="EMBL" id="PDEQ01000005">
    <property type="protein sequence ID" value="PEN13137.1"/>
    <property type="molecule type" value="Genomic_DNA"/>
</dbReference>
<sequence length="108" mass="11703">MSDSTLFTTAHGSAIRCACCDRIEVTFRGIPFLLTEDDLPVVQSVFQSIGEAEADPGDVWEMSATTGNGPVTVHYRHRDLLEFGNLIDGTAAMLELEEIIADLTLDSA</sequence>
<gene>
    <name evidence="1" type="ORF">CRI94_10845</name>
</gene>
<proteinExistence type="predicted"/>
<reference evidence="1 2" key="1">
    <citation type="submission" date="2017-10" db="EMBL/GenBank/DDBJ databases">
        <title>Draft genome of Longibacter Salinarum.</title>
        <authorList>
            <person name="Goh K.M."/>
            <person name="Shamsir M.S."/>
            <person name="Lim S.W."/>
        </authorList>
    </citation>
    <scope>NUCLEOTIDE SEQUENCE [LARGE SCALE GENOMIC DNA]</scope>
    <source>
        <strain evidence="1 2">KCTC 52045</strain>
    </source>
</reference>
<accession>A0A2A8CX41</accession>
<dbReference type="AlphaFoldDB" id="A0A2A8CX41"/>
<dbReference type="RefSeq" id="WP_098075729.1">
    <property type="nucleotide sequence ID" value="NZ_PDEQ01000005.1"/>
</dbReference>
<organism evidence="1 2">
    <name type="scientific">Longibacter salinarum</name>
    <dbReference type="NCBI Taxonomy" id="1850348"/>
    <lineage>
        <taxon>Bacteria</taxon>
        <taxon>Pseudomonadati</taxon>
        <taxon>Rhodothermota</taxon>
        <taxon>Rhodothermia</taxon>
        <taxon>Rhodothermales</taxon>
        <taxon>Salisaetaceae</taxon>
        <taxon>Longibacter</taxon>
    </lineage>
</organism>
<keyword evidence="2" id="KW-1185">Reference proteome</keyword>
<evidence type="ECO:0000313" key="2">
    <source>
        <dbReference type="Proteomes" id="UP000220102"/>
    </source>
</evidence>
<name>A0A2A8CX41_9BACT</name>
<dbReference type="Proteomes" id="UP000220102">
    <property type="component" value="Unassembled WGS sequence"/>
</dbReference>